<comment type="caution">
    <text evidence="9">The sequence shown here is derived from an EMBL/GenBank/DDBJ whole genome shotgun (WGS) entry which is preliminary data.</text>
</comment>
<name>A0A086L221_TOXGO</name>
<dbReference type="Proteomes" id="UP000028828">
    <property type="component" value="Unassembled WGS sequence"/>
</dbReference>
<evidence type="ECO:0000256" key="4">
    <source>
        <dbReference type="ARBA" id="ARBA00022679"/>
    </source>
</evidence>
<reference evidence="9 10" key="1">
    <citation type="submission" date="2014-03" db="EMBL/GenBank/DDBJ databases">
        <authorList>
            <person name="Sibley D."/>
            <person name="Venepally P."/>
            <person name="Karamycheva S."/>
            <person name="Hadjithomas M."/>
            <person name="Khan A."/>
            <person name="Brunk B."/>
            <person name="Roos D."/>
            <person name="Caler E."/>
            <person name="Lorenzi H."/>
        </authorList>
    </citation>
    <scope>NUCLEOTIDE SEQUENCE [LARGE SCALE GENOMIC DNA]</scope>
    <source>
        <strain evidence="10">p89</strain>
    </source>
</reference>
<evidence type="ECO:0000256" key="8">
    <source>
        <dbReference type="SAM" id="MobiDB-lite"/>
    </source>
</evidence>
<comment type="similarity">
    <text evidence="2">Belongs to the transaldolase family. Type 1 subfamily.</text>
</comment>
<dbReference type="NCBIfam" id="TIGR00874">
    <property type="entry name" value="talAB"/>
    <property type="match status" value="1"/>
</dbReference>
<sequence length="550" mass="61534">MYLCMHASVPIYMSSAMCLSRRVNLCRNTLKALENIARWLSCLRSTYSRRRDSVFLSFSATLSRITKAASTERTCGSSAHTNTGTDLPALPRVRRSTFRLREFFPSFLKFTDCRLQSFLVSRRVPRHSVRHSIQKLAFLRAVLHAPAPKQHRSAHAPFFPVAVKDTLPLFSRGIYLSVKMPQSKKRVSAAHEGAASPEAKHQKTNETNGGAAQNALEALRLLSVVVADTGDFVALKKYVPHDATTNPSLLLKAASMPQYAHLMDEAVEVAKKVHGKSARAFFQVEPDDELVEEVIDQLFVRFGVEILKIVPGVVSTEVSAALSFDVQASVEKARKLIRMYKEHGIEKDRVLIKLATTWEGCEAAKILEKEGIHCNMTLLFSFAQAVAAAEAKATLISPFVGRILDYYKKLHPEKVAEYVGAQDPGVQSVKRIYKYYKKHNYKTVVMAASFRNIGEIIALAGCDRVTVSPALLEELKNSDLPVRRVLGEPTESVEASDAEDEKKLEMDEKTFRWMLNEDAMATEKLAEGIRSFNRDLLSLKEMIREKLTTA</sequence>
<dbReference type="FunFam" id="3.20.20.70:FF:000088">
    <property type="entry name" value="Transaldolase"/>
    <property type="match status" value="1"/>
</dbReference>
<evidence type="ECO:0000256" key="7">
    <source>
        <dbReference type="ARBA" id="ARBA00048810"/>
    </source>
</evidence>
<dbReference type="CDD" id="cd00957">
    <property type="entry name" value="Transaldolase_TalAB"/>
    <property type="match status" value="1"/>
</dbReference>
<keyword evidence="5" id="KW-0570">Pentose shunt</keyword>
<dbReference type="GO" id="GO:0005975">
    <property type="term" value="P:carbohydrate metabolic process"/>
    <property type="evidence" value="ECO:0007669"/>
    <property type="project" value="InterPro"/>
</dbReference>
<evidence type="ECO:0000256" key="6">
    <source>
        <dbReference type="ARBA" id="ARBA00023270"/>
    </source>
</evidence>
<evidence type="ECO:0000256" key="2">
    <source>
        <dbReference type="ARBA" id="ARBA00008012"/>
    </source>
</evidence>
<evidence type="ECO:0000256" key="5">
    <source>
        <dbReference type="ARBA" id="ARBA00023126"/>
    </source>
</evidence>
<dbReference type="OrthoDB" id="2015515at2759"/>
<dbReference type="PANTHER" id="PTHR10683:SF18">
    <property type="entry name" value="TRANSALDOLASE"/>
    <property type="match status" value="1"/>
</dbReference>
<dbReference type="GO" id="GO:0005737">
    <property type="term" value="C:cytoplasm"/>
    <property type="evidence" value="ECO:0007669"/>
    <property type="project" value="InterPro"/>
</dbReference>
<dbReference type="AlphaFoldDB" id="A0A086L221"/>
<dbReference type="UniPathway" id="UPA00115">
    <property type="reaction ID" value="UER00414"/>
</dbReference>
<dbReference type="InterPro" id="IPR018225">
    <property type="entry name" value="Transaldolase_AS"/>
</dbReference>
<dbReference type="InterPro" id="IPR013785">
    <property type="entry name" value="Aldolase_TIM"/>
</dbReference>
<accession>A0A086L221</accession>
<proteinExistence type="inferred from homology"/>
<dbReference type="InterPro" id="IPR001585">
    <property type="entry name" value="TAL/FSA"/>
</dbReference>
<dbReference type="InterPro" id="IPR004730">
    <property type="entry name" value="Transaldolase_1"/>
</dbReference>
<evidence type="ECO:0000256" key="3">
    <source>
        <dbReference type="ARBA" id="ARBA00013151"/>
    </source>
</evidence>
<dbReference type="PROSITE" id="PS01054">
    <property type="entry name" value="TRANSALDOLASE_1"/>
    <property type="match status" value="1"/>
</dbReference>
<feature type="region of interest" description="Disordered" evidence="8">
    <location>
        <begin position="187"/>
        <end position="207"/>
    </location>
</feature>
<dbReference type="Pfam" id="PF00923">
    <property type="entry name" value="TAL_FSA"/>
    <property type="match status" value="1"/>
</dbReference>
<dbReference type="HAMAP" id="MF_00492">
    <property type="entry name" value="Transaldolase_1"/>
    <property type="match status" value="1"/>
</dbReference>
<dbReference type="SUPFAM" id="SSF51569">
    <property type="entry name" value="Aldolase"/>
    <property type="match status" value="1"/>
</dbReference>
<organism evidence="9 10">
    <name type="scientific">Toxoplasma gondii p89</name>
    <dbReference type="NCBI Taxonomy" id="943119"/>
    <lineage>
        <taxon>Eukaryota</taxon>
        <taxon>Sar</taxon>
        <taxon>Alveolata</taxon>
        <taxon>Apicomplexa</taxon>
        <taxon>Conoidasida</taxon>
        <taxon>Coccidia</taxon>
        <taxon>Eucoccidiorida</taxon>
        <taxon>Eimeriorina</taxon>
        <taxon>Sarcocystidae</taxon>
        <taxon>Toxoplasma</taxon>
    </lineage>
</organism>
<dbReference type="GO" id="GO:0009052">
    <property type="term" value="P:pentose-phosphate shunt, non-oxidative branch"/>
    <property type="evidence" value="ECO:0007669"/>
    <property type="project" value="TreeGrafter"/>
</dbReference>
<dbReference type="Gene3D" id="3.20.20.70">
    <property type="entry name" value="Aldolase class I"/>
    <property type="match status" value="1"/>
</dbReference>
<dbReference type="EC" id="2.2.1.2" evidence="3"/>
<protein>
    <recommendedName>
        <fullName evidence="3">transaldolase</fullName>
        <ecNumber evidence="3">2.2.1.2</ecNumber>
    </recommendedName>
</protein>
<comment type="catalytic activity">
    <reaction evidence="7">
        <text>D-sedoheptulose 7-phosphate + D-glyceraldehyde 3-phosphate = D-erythrose 4-phosphate + beta-D-fructose 6-phosphate</text>
        <dbReference type="Rhea" id="RHEA:17053"/>
        <dbReference type="ChEBI" id="CHEBI:16897"/>
        <dbReference type="ChEBI" id="CHEBI:57483"/>
        <dbReference type="ChEBI" id="CHEBI:57634"/>
        <dbReference type="ChEBI" id="CHEBI:59776"/>
        <dbReference type="EC" id="2.2.1.2"/>
    </reaction>
</comment>
<dbReference type="PANTHER" id="PTHR10683">
    <property type="entry name" value="TRANSALDOLASE"/>
    <property type="match status" value="1"/>
</dbReference>
<dbReference type="VEuPathDB" id="ToxoDB:TGP89_229360"/>
<keyword evidence="4 9" id="KW-0808">Transferase</keyword>
<keyword evidence="6" id="KW-0704">Schiff base</keyword>
<evidence type="ECO:0000256" key="1">
    <source>
        <dbReference type="ARBA" id="ARBA00004857"/>
    </source>
</evidence>
<dbReference type="EMBL" id="AEYI02000277">
    <property type="protein sequence ID" value="KFG50689.1"/>
    <property type="molecule type" value="Genomic_DNA"/>
</dbReference>
<comment type="pathway">
    <text evidence="1">Carbohydrate degradation; pentose phosphate pathway; D-glyceraldehyde 3-phosphate and beta-D-fructose 6-phosphate from D-ribose 5-phosphate and D-xylulose 5-phosphate (non-oxidative stage): step 2/3.</text>
</comment>
<gene>
    <name evidence="9" type="ORF">TGP89_229360</name>
</gene>
<evidence type="ECO:0000313" key="10">
    <source>
        <dbReference type="Proteomes" id="UP000028828"/>
    </source>
</evidence>
<dbReference type="GO" id="GO:0004801">
    <property type="term" value="F:transaldolase activity"/>
    <property type="evidence" value="ECO:0007669"/>
    <property type="project" value="UniProtKB-EC"/>
</dbReference>
<evidence type="ECO:0000313" key="9">
    <source>
        <dbReference type="EMBL" id="KFG50689.1"/>
    </source>
</evidence>